<evidence type="ECO:0000313" key="2">
    <source>
        <dbReference type="EMBL" id="KAF7420093.1"/>
    </source>
</evidence>
<accession>A0A834NWZ6</accession>
<reference evidence="2" key="1">
    <citation type="journal article" date="2020" name="G3 (Bethesda)">
        <title>High-Quality Assemblies for Three Invasive Social Wasps from the &lt;i&gt;Vespula&lt;/i&gt; Genus.</title>
        <authorList>
            <person name="Harrop T.W.R."/>
            <person name="Guhlin J."/>
            <person name="McLaughlin G.M."/>
            <person name="Permina E."/>
            <person name="Stockwell P."/>
            <person name="Gilligan J."/>
            <person name="Le Lec M.F."/>
            <person name="Gruber M.A.M."/>
            <person name="Quinn O."/>
            <person name="Lovegrove M."/>
            <person name="Duncan E.J."/>
            <person name="Remnant E.J."/>
            <person name="Van Eeckhoven J."/>
            <person name="Graham B."/>
            <person name="Knapp R.A."/>
            <person name="Langford K.W."/>
            <person name="Kronenberg Z."/>
            <person name="Press M.O."/>
            <person name="Eacker S.M."/>
            <person name="Wilson-Rankin E.E."/>
            <person name="Purcell J."/>
            <person name="Lester P.J."/>
            <person name="Dearden P.K."/>
        </authorList>
    </citation>
    <scope>NUCLEOTIDE SEQUENCE</scope>
    <source>
        <strain evidence="2">Volc-1</strain>
    </source>
</reference>
<gene>
    <name evidence="2" type="ORF">H0235_010390</name>
</gene>
<proteinExistence type="predicted"/>
<dbReference type="EMBL" id="JACSDY010000009">
    <property type="protein sequence ID" value="KAF7420093.1"/>
    <property type="molecule type" value="Genomic_DNA"/>
</dbReference>
<feature type="region of interest" description="Disordered" evidence="1">
    <location>
        <begin position="1"/>
        <end position="47"/>
    </location>
</feature>
<evidence type="ECO:0000313" key="3">
    <source>
        <dbReference type="Proteomes" id="UP000600918"/>
    </source>
</evidence>
<evidence type="ECO:0000256" key="1">
    <source>
        <dbReference type="SAM" id="MobiDB-lite"/>
    </source>
</evidence>
<dbReference type="AlphaFoldDB" id="A0A834NWZ6"/>
<feature type="compositionally biased region" description="Polar residues" evidence="1">
    <location>
        <begin position="8"/>
        <end position="20"/>
    </location>
</feature>
<dbReference type="Proteomes" id="UP000600918">
    <property type="component" value="Unassembled WGS sequence"/>
</dbReference>
<keyword evidence="3" id="KW-1185">Reference proteome</keyword>
<comment type="caution">
    <text evidence="2">The sequence shown here is derived from an EMBL/GenBank/DDBJ whole genome shotgun (WGS) entry which is preliminary data.</text>
</comment>
<organism evidence="2 3">
    <name type="scientific">Vespula pensylvanica</name>
    <name type="common">Western yellow jacket</name>
    <name type="synonym">Wasp</name>
    <dbReference type="NCBI Taxonomy" id="30213"/>
    <lineage>
        <taxon>Eukaryota</taxon>
        <taxon>Metazoa</taxon>
        <taxon>Ecdysozoa</taxon>
        <taxon>Arthropoda</taxon>
        <taxon>Hexapoda</taxon>
        <taxon>Insecta</taxon>
        <taxon>Pterygota</taxon>
        <taxon>Neoptera</taxon>
        <taxon>Endopterygota</taxon>
        <taxon>Hymenoptera</taxon>
        <taxon>Apocrita</taxon>
        <taxon>Aculeata</taxon>
        <taxon>Vespoidea</taxon>
        <taxon>Vespidae</taxon>
        <taxon>Vespinae</taxon>
        <taxon>Vespula</taxon>
    </lineage>
</organism>
<protein>
    <submittedName>
        <fullName evidence="2">Uncharacterized protein</fullName>
    </submittedName>
</protein>
<name>A0A834NWZ6_VESPE</name>
<sequence>MSAKISLSGRNASGQSTVNHRSGKPSTGLLLARPSVKRPSSSTKVSGIEERAVKRATVTKVDTSPTGSNIREKTTTTLVDQNKMPALTRACTTATLPRFKKFRFEGQKYKED</sequence>